<evidence type="ECO:0000313" key="1">
    <source>
        <dbReference type="EMBL" id="MBL0426714.1"/>
    </source>
</evidence>
<gene>
    <name evidence="1" type="ORF">JI746_16495</name>
</gene>
<organism evidence="1 2">
    <name type="scientific">Ramlibacter alkalitolerans</name>
    <dbReference type="NCBI Taxonomy" id="2039631"/>
    <lineage>
        <taxon>Bacteria</taxon>
        <taxon>Pseudomonadati</taxon>
        <taxon>Pseudomonadota</taxon>
        <taxon>Betaproteobacteria</taxon>
        <taxon>Burkholderiales</taxon>
        <taxon>Comamonadaceae</taxon>
        <taxon>Ramlibacter</taxon>
    </lineage>
</organism>
<accession>A0ABS1JR16</accession>
<name>A0ABS1JR16_9BURK</name>
<comment type="caution">
    <text evidence="1">The sequence shown here is derived from an EMBL/GenBank/DDBJ whole genome shotgun (WGS) entry which is preliminary data.</text>
</comment>
<keyword evidence="2" id="KW-1185">Reference proteome</keyword>
<evidence type="ECO:0000313" key="2">
    <source>
        <dbReference type="Proteomes" id="UP000622707"/>
    </source>
</evidence>
<proteinExistence type="predicted"/>
<dbReference type="RefSeq" id="WP_201690981.1">
    <property type="nucleotide sequence ID" value="NZ_JAEQND010000008.1"/>
</dbReference>
<dbReference type="Proteomes" id="UP000622707">
    <property type="component" value="Unassembled WGS sequence"/>
</dbReference>
<protein>
    <submittedName>
        <fullName evidence="1">Uncharacterized protein</fullName>
    </submittedName>
</protein>
<reference evidence="1 2" key="1">
    <citation type="journal article" date="2017" name="Int. J. Syst. Evol. Microbiol.">
        <title>Ramlibacter alkalitolerans sp. nov., alkali-tolerant bacterium isolated from soil of ginseng.</title>
        <authorList>
            <person name="Lee D.H."/>
            <person name="Cha C.J."/>
        </authorList>
    </citation>
    <scope>NUCLEOTIDE SEQUENCE [LARGE SCALE GENOMIC DNA]</scope>
    <source>
        <strain evidence="1 2">KACC 19305</strain>
    </source>
</reference>
<sequence length="252" mass="28039">MNPKVREMLNEVGDFIRTAPPEEVMERGVALCSILEKGTPPSGRIRPRHAPEEIGRDFIRLGKDYDVWRYGITYGWLAERFEPPILWLPTDLPGQARVGVGVHAGTAATEEVALLDDAFFLYALVGQANDRMWAERRRTKEPGSASELATAHRTLTRLNMNVGTYARLTVLTAVAFVESLVNSVGTEASRSATGPTVLEQLQGMRKGRYLSLEFKLERYPALIRTDAQSPCALLTKRSVRSRSAGFLPKPKK</sequence>
<dbReference type="EMBL" id="JAEQND010000008">
    <property type="protein sequence ID" value="MBL0426714.1"/>
    <property type="molecule type" value="Genomic_DNA"/>
</dbReference>